<evidence type="ECO:0000313" key="3">
    <source>
        <dbReference type="Proteomes" id="UP001358586"/>
    </source>
</evidence>
<proteinExistence type="predicted"/>
<reference evidence="2 3" key="1">
    <citation type="submission" date="2023-03" db="EMBL/GenBank/DDBJ databases">
        <title>WGS of Gossypium arboreum.</title>
        <authorList>
            <person name="Yu D."/>
        </authorList>
    </citation>
    <scope>NUCLEOTIDE SEQUENCE [LARGE SCALE GENOMIC DNA]</scope>
    <source>
        <tissue evidence="2">Leaf</tissue>
    </source>
</reference>
<feature type="compositionally biased region" description="Basic and acidic residues" evidence="1">
    <location>
        <begin position="109"/>
        <end position="126"/>
    </location>
</feature>
<protein>
    <submittedName>
        <fullName evidence="2">Uncharacterized protein</fullName>
    </submittedName>
</protein>
<gene>
    <name evidence="2" type="ORF">PVK06_047954</name>
</gene>
<organism evidence="2 3">
    <name type="scientific">Gossypium arboreum</name>
    <name type="common">Tree cotton</name>
    <name type="synonym">Gossypium nanking</name>
    <dbReference type="NCBI Taxonomy" id="29729"/>
    <lineage>
        <taxon>Eukaryota</taxon>
        <taxon>Viridiplantae</taxon>
        <taxon>Streptophyta</taxon>
        <taxon>Embryophyta</taxon>
        <taxon>Tracheophyta</taxon>
        <taxon>Spermatophyta</taxon>
        <taxon>Magnoliopsida</taxon>
        <taxon>eudicotyledons</taxon>
        <taxon>Gunneridae</taxon>
        <taxon>Pentapetalae</taxon>
        <taxon>rosids</taxon>
        <taxon>malvids</taxon>
        <taxon>Malvales</taxon>
        <taxon>Malvaceae</taxon>
        <taxon>Malvoideae</taxon>
        <taxon>Gossypium</taxon>
    </lineage>
</organism>
<evidence type="ECO:0000313" key="2">
    <source>
        <dbReference type="EMBL" id="KAK5771714.1"/>
    </source>
</evidence>
<dbReference type="EMBL" id="JARKNE010000013">
    <property type="protein sequence ID" value="KAK5771714.1"/>
    <property type="molecule type" value="Genomic_DNA"/>
</dbReference>
<sequence length="142" mass="16538">MAGELICLDNKHISVDQMAMVVIPDEFLQNPNVWHVKVPLVNYATVEMHQSDRVLRNLESDNRFPWHSRCLMMSTKSTYELACVAEYMPWFRIYGEPYLLSEDEKRRQIRAQKERRGTLNPRRMDDDAGPSTAPIESPGRTV</sequence>
<dbReference type="Proteomes" id="UP001358586">
    <property type="component" value="Chromosome 13"/>
</dbReference>
<accession>A0ABR0MER4</accession>
<evidence type="ECO:0000256" key="1">
    <source>
        <dbReference type="SAM" id="MobiDB-lite"/>
    </source>
</evidence>
<comment type="caution">
    <text evidence="2">The sequence shown here is derived from an EMBL/GenBank/DDBJ whole genome shotgun (WGS) entry which is preliminary data.</text>
</comment>
<feature type="region of interest" description="Disordered" evidence="1">
    <location>
        <begin position="109"/>
        <end position="142"/>
    </location>
</feature>
<keyword evidence="3" id="KW-1185">Reference proteome</keyword>
<name>A0ABR0MER4_GOSAR</name>